<keyword evidence="3" id="KW-1185">Reference proteome</keyword>
<accession>A0A401TCE6</accession>
<gene>
    <name evidence="2" type="ORF">chiPu_0024446</name>
</gene>
<evidence type="ECO:0000313" key="3">
    <source>
        <dbReference type="Proteomes" id="UP000287033"/>
    </source>
</evidence>
<comment type="caution">
    <text evidence="2">The sequence shown here is derived from an EMBL/GenBank/DDBJ whole genome shotgun (WGS) entry which is preliminary data.</text>
</comment>
<sequence>MAELWPDPHIPGLIKPSRSPMLNGTTDPASTAVTNLLLQLLTPFAPRHGKSRRGPVAIAADSIGWTFRGRLGQAEDLRESTAQSFLFKPQIQELATADEP</sequence>
<name>A0A401TCE6_CHIPU</name>
<evidence type="ECO:0000256" key="1">
    <source>
        <dbReference type="SAM" id="MobiDB-lite"/>
    </source>
</evidence>
<protein>
    <submittedName>
        <fullName evidence="2">Uncharacterized protein</fullName>
    </submittedName>
</protein>
<dbReference type="Proteomes" id="UP000287033">
    <property type="component" value="Unassembled WGS sequence"/>
</dbReference>
<feature type="region of interest" description="Disordered" evidence="1">
    <location>
        <begin position="1"/>
        <end position="27"/>
    </location>
</feature>
<evidence type="ECO:0000313" key="2">
    <source>
        <dbReference type="EMBL" id="GCC40309.1"/>
    </source>
</evidence>
<proteinExistence type="predicted"/>
<dbReference type="EMBL" id="BEZZ01039717">
    <property type="protein sequence ID" value="GCC40309.1"/>
    <property type="molecule type" value="Genomic_DNA"/>
</dbReference>
<reference evidence="2 3" key="1">
    <citation type="journal article" date="2018" name="Nat. Ecol. Evol.">
        <title>Shark genomes provide insights into elasmobranch evolution and the origin of vertebrates.</title>
        <authorList>
            <person name="Hara Y"/>
            <person name="Yamaguchi K"/>
            <person name="Onimaru K"/>
            <person name="Kadota M"/>
            <person name="Koyanagi M"/>
            <person name="Keeley SD"/>
            <person name="Tatsumi K"/>
            <person name="Tanaka K"/>
            <person name="Motone F"/>
            <person name="Kageyama Y"/>
            <person name="Nozu R"/>
            <person name="Adachi N"/>
            <person name="Nishimura O"/>
            <person name="Nakagawa R"/>
            <person name="Tanegashima C"/>
            <person name="Kiyatake I"/>
            <person name="Matsumoto R"/>
            <person name="Murakumo K"/>
            <person name="Nishida K"/>
            <person name="Terakita A"/>
            <person name="Kuratani S"/>
            <person name="Sato K"/>
            <person name="Hyodo S Kuraku.S."/>
        </authorList>
    </citation>
    <scope>NUCLEOTIDE SEQUENCE [LARGE SCALE GENOMIC DNA]</scope>
</reference>
<organism evidence="2 3">
    <name type="scientific">Chiloscyllium punctatum</name>
    <name type="common">Brownbanded bambooshark</name>
    <name type="synonym">Hemiscyllium punctatum</name>
    <dbReference type="NCBI Taxonomy" id="137246"/>
    <lineage>
        <taxon>Eukaryota</taxon>
        <taxon>Metazoa</taxon>
        <taxon>Chordata</taxon>
        <taxon>Craniata</taxon>
        <taxon>Vertebrata</taxon>
        <taxon>Chondrichthyes</taxon>
        <taxon>Elasmobranchii</taxon>
        <taxon>Galeomorphii</taxon>
        <taxon>Galeoidea</taxon>
        <taxon>Orectolobiformes</taxon>
        <taxon>Hemiscylliidae</taxon>
        <taxon>Chiloscyllium</taxon>
    </lineage>
</organism>
<dbReference type="AlphaFoldDB" id="A0A401TCE6"/>